<dbReference type="STRING" id="1480694.DC28_13320"/>
<evidence type="ECO:0000313" key="3">
    <source>
        <dbReference type="Proteomes" id="UP000029692"/>
    </source>
</evidence>
<dbReference type="SUPFAM" id="SSF53850">
    <property type="entry name" value="Periplasmic binding protein-like II"/>
    <property type="match status" value="1"/>
</dbReference>
<dbReference type="Gene3D" id="3.40.190.120">
    <property type="entry name" value="Osmoprotection protein (prox), domain 2"/>
    <property type="match status" value="1"/>
</dbReference>
<dbReference type="InterPro" id="IPR007210">
    <property type="entry name" value="ABC_Gly_betaine_transp_sub-bd"/>
</dbReference>
<protein>
    <recommendedName>
        <fullName evidence="1">ABC-type glycine betaine transport system substrate-binding domain-containing protein</fullName>
    </recommendedName>
</protein>
<proteinExistence type="predicted"/>
<organism evidence="2 3">
    <name type="scientific">Spirochaeta lutea</name>
    <dbReference type="NCBI Taxonomy" id="1480694"/>
    <lineage>
        <taxon>Bacteria</taxon>
        <taxon>Pseudomonadati</taxon>
        <taxon>Spirochaetota</taxon>
        <taxon>Spirochaetia</taxon>
        <taxon>Spirochaetales</taxon>
        <taxon>Spirochaetaceae</taxon>
        <taxon>Spirochaeta</taxon>
    </lineage>
</organism>
<name>A0A098QT93_9SPIO</name>
<dbReference type="GO" id="GO:0043190">
    <property type="term" value="C:ATP-binding cassette (ABC) transporter complex"/>
    <property type="evidence" value="ECO:0007669"/>
    <property type="project" value="InterPro"/>
</dbReference>
<evidence type="ECO:0000313" key="2">
    <source>
        <dbReference type="EMBL" id="KGE70919.1"/>
    </source>
</evidence>
<keyword evidence="3" id="KW-1185">Reference proteome</keyword>
<dbReference type="RefSeq" id="WP_037549479.1">
    <property type="nucleotide sequence ID" value="NZ_JNUP01000071.1"/>
</dbReference>
<dbReference type="GO" id="GO:0022857">
    <property type="term" value="F:transmembrane transporter activity"/>
    <property type="evidence" value="ECO:0007669"/>
    <property type="project" value="InterPro"/>
</dbReference>
<dbReference type="Gene3D" id="3.40.190.10">
    <property type="entry name" value="Periplasmic binding protein-like II"/>
    <property type="match status" value="1"/>
</dbReference>
<gene>
    <name evidence="2" type="ORF">DC28_13320</name>
</gene>
<dbReference type="Proteomes" id="UP000029692">
    <property type="component" value="Unassembled WGS sequence"/>
</dbReference>
<dbReference type="Pfam" id="PF04069">
    <property type="entry name" value="OpuAC"/>
    <property type="match status" value="1"/>
</dbReference>
<feature type="domain" description="ABC-type glycine betaine transport system substrate-binding" evidence="1">
    <location>
        <begin position="52"/>
        <end position="327"/>
    </location>
</feature>
<sequence>MKRFIITPRGVGILLLGAMLLGGSGLLFAGGSGEPQAEQGDQMMMTRTDDRRITIGSKIDTEGALLGTMMKLLLEQQGFQVVDRIQTGATSIVRGAIISGEIDVYPEYTGNGFYFFPDQTEAELWKDAQQAWQTVSRLDREQNDLVWLESAPANNTWAIAVRGDLAQEEGLSTLEDLAQYINAGGRFKIAASEEFVSSPAALPSFEEGYGFSLTDSQMLVLSGGNTTLTEQAAARGQEGVNAAMAYGTDGQLAALGLVVLKDTKKVQPVYEPAPVIRREVFEEYPEIAEILNPVFASLDLETLQSLNSAVSVEGRAVETVARDYLTEQGFLD</sequence>
<comment type="caution">
    <text evidence="2">The sequence shown here is derived from an EMBL/GenBank/DDBJ whole genome shotgun (WGS) entry which is preliminary data.</text>
</comment>
<dbReference type="eggNOG" id="COG1732">
    <property type="taxonomic scope" value="Bacteria"/>
</dbReference>
<accession>A0A098QT93</accession>
<dbReference type="EMBL" id="JNUP01000071">
    <property type="protein sequence ID" value="KGE70919.1"/>
    <property type="molecule type" value="Genomic_DNA"/>
</dbReference>
<dbReference type="CDD" id="cd13616">
    <property type="entry name" value="PBP2_OsmF"/>
    <property type="match status" value="1"/>
</dbReference>
<dbReference type="AlphaFoldDB" id="A0A098QT93"/>
<evidence type="ECO:0000259" key="1">
    <source>
        <dbReference type="Pfam" id="PF04069"/>
    </source>
</evidence>
<reference evidence="2 3" key="1">
    <citation type="submission" date="2014-05" db="EMBL/GenBank/DDBJ databases">
        <title>De novo Genome Sequence of Spirocheata sp.</title>
        <authorList>
            <person name="Shivani Y."/>
            <person name="Subhash Y."/>
            <person name="Tushar L."/>
            <person name="Sasikala C."/>
            <person name="Ramana C.V."/>
        </authorList>
    </citation>
    <scope>NUCLEOTIDE SEQUENCE [LARGE SCALE GENOMIC DNA]</scope>
    <source>
        <strain evidence="2 3">JC230</strain>
    </source>
</reference>